<keyword evidence="3" id="KW-1185">Reference proteome</keyword>
<organism evidence="2 3">
    <name type="scientific">Corynascus novoguineensis</name>
    <dbReference type="NCBI Taxonomy" id="1126955"/>
    <lineage>
        <taxon>Eukaryota</taxon>
        <taxon>Fungi</taxon>
        <taxon>Dikarya</taxon>
        <taxon>Ascomycota</taxon>
        <taxon>Pezizomycotina</taxon>
        <taxon>Sordariomycetes</taxon>
        <taxon>Sordariomycetidae</taxon>
        <taxon>Sordariales</taxon>
        <taxon>Chaetomiaceae</taxon>
        <taxon>Corynascus</taxon>
    </lineage>
</organism>
<dbReference type="Proteomes" id="UP001303647">
    <property type="component" value="Unassembled WGS sequence"/>
</dbReference>
<evidence type="ECO:0000256" key="1">
    <source>
        <dbReference type="SAM" id="MobiDB-lite"/>
    </source>
</evidence>
<name>A0AAN7HPD6_9PEZI</name>
<protein>
    <submittedName>
        <fullName evidence="2">Uncharacterized protein</fullName>
    </submittedName>
</protein>
<accession>A0AAN7HPD6</accession>
<proteinExistence type="predicted"/>
<reference evidence="2" key="2">
    <citation type="submission" date="2023-05" db="EMBL/GenBank/DDBJ databases">
        <authorList>
            <consortium name="Lawrence Berkeley National Laboratory"/>
            <person name="Steindorff A."/>
            <person name="Hensen N."/>
            <person name="Bonometti L."/>
            <person name="Westerberg I."/>
            <person name="Brannstrom I.O."/>
            <person name="Guillou S."/>
            <person name="Cros-Aarteil S."/>
            <person name="Calhoun S."/>
            <person name="Haridas S."/>
            <person name="Kuo A."/>
            <person name="Mondo S."/>
            <person name="Pangilinan J."/>
            <person name="Riley R."/>
            <person name="Labutti K."/>
            <person name="Andreopoulos B."/>
            <person name="Lipzen A."/>
            <person name="Chen C."/>
            <person name="Yanf M."/>
            <person name="Daum C."/>
            <person name="Ng V."/>
            <person name="Clum A."/>
            <person name="Ohm R."/>
            <person name="Martin F."/>
            <person name="Silar P."/>
            <person name="Natvig D."/>
            <person name="Lalanne C."/>
            <person name="Gautier V."/>
            <person name="Ament-Velasquez S.L."/>
            <person name="Kruys A."/>
            <person name="Hutchinson M.I."/>
            <person name="Powell A.J."/>
            <person name="Barry K."/>
            <person name="Miller A.N."/>
            <person name="Grigoriev I.V."/>
            <person name="Debuchy R."/>
            <person name="Gladieux P."/>
            <person name="Thoren M.H."/>
            <person name="Johannesson H."/>
        </authorList>
    </citation>
    <scope>NUCLEOTIDE SEQUENCE</scope>
    <source>
        <strain evidence="2">CBS 359.72</strain>
    </source>
</reference>
<dbReference type="AlphaFoldDB" id="A0AAN7HPD6"/>
<feature type="region of interest" description="Disordered" evidence="1">
    <location>
        <begin position="122"/>
        <end position="163"/>
    </location>
</feature>
<comment type="caution">
    <text evidence="2">The sequence shown here is derived from an EMBL/GenBank/DDBJ whole genome shotgun (WGS) entry which is preliminary data.</text>
</comment>
<evidence type="ECO:0000313" key="3">
    <source>
        <dbReference type="Proteomes" id="UP001303647"/>
    </source>
</evidence>
<gene>
    <name evidence="2" type="ORF">C7999DRAFT_27445</name>
</gene>
<dbReference type="EMBL" id="MU857602">
    <property type="protein sequence ID" value="KAK4252197.1"/>
    <property type="molecule type" value="Genomic_DNA"/>
</dbReference>
<sequence>MLHSVDTPEPPPFFLSRSSLTPDGLFDNQTADMFDEPENSLMCLYLPDSGQGGESSGGLFYYQGHHRAVFMHMDDHGFGLPFNAHPELWHPFETIFSSWIDLVHIGKKNQGLAPGLRRPIQRRRTDDPAGVPLCRSRGLGRGRPNRPTESVRQQLRGGEPKPGVRRCVQQAVDRDAYDNVKKGFRLLLPYAPEGGGETRVRHGYKPFGGDYYRPQRLKHLLDH</sequence>
<evidence type="ECO:0000313" key="2">
    <source>
        <dbReference type="EMBL" id="KAK4252197.1"/>
    </source>
</evidence>
<reference evidence="2" key="1">
    <citation type="journal article" date="2023" name="Mol. Phylogenet. Evol.">
        <title>Genome-scale phylogeny and comparative genomics of the fungal order Sordariales.</title>
        <authorList>
            <person name="Hensen N."/>
            <person name="Bonometti L."/>
            <person name="Westerberg I."/>
            <person name="Brannstrom I.O."/>
            <person name="Guillou S."/>
            <person name="Cros-Aarteil S."/>
            <person name="Calhoun S."/>
            <person name="Haridas S."/>
            <person name="Kuo A."/>
            <person name="Mondo S."/>
            <person name="Pangilinan J."/>
            <person name="Riley R."/>
            <person name="LaButti K."/>
            <person name="Andreopoulos B."/>
            <person name="Lipzen A."/>
            <person name="Chen C."/>
            <person name="Yan M."/>
            <person name="Daum C."/>
            <person name="Ng V."/>
            <person name="Clum A."/>
            <person name="Steindorff A."/>
            <person name="Ohm R.A."/>
            <person name="Martin F."/>
            <person name="Silar P."/>
            <person name="Natvig D.O."/>
            <person name="Lalanne C."/>
            <person name="Gautier V."/>
            <person name="Ament-Velasquez S.L."/>
            <person name="Kruys A."/>
            <person name="Hutchinson M.I."/>
            <person name="Powell A.J."/>
            <person name="Barry K."/>
            <person name="Miller A.N."/>
            <person name="Grigoriev I.V."/>
            <person name="Debuchy R."/>
            <person name="Gladieux P."/>
            <person name="Hiltunen Thoren M."/>
            <person name="Johannesson H."/>
        </authorList>
    </citation>
    <scope>NUCLEOTIDE SEQUENCE</scope>
    <source>
        <strain evidence="2">CBS 359.72</strain>
    </source>
</reference>